<evidence type="ECO:0000256" key="1">
    <source>
        <dbReference type="SAM" id="Phobius"/>
    </source>
</evidence>
<dbReference type="InterPro" id="IPR041033">
    <property type="entry name" value="SpaA_PFL_dom_1"/>
</dbReference>
<dbReference type="Gene3D" id="2.60.40.10">
    <property type="entry name" value="Immunoglobulins"/>
    <property type="match status" value="2"/>
</dbReference>
<dbReference type="NCBIfam" id="TIGR01167">
    <property type="entry name" value="LPXTG_anchor"/>
    <property type="match status" value="1"/>
</dbReference>
<feature type="domain" description="Gram-positive pilin subunit D1 N-terminal" evidence="3">
    <location>
        <begin position="35"/>
        <end position="198"/>
    </location>
</feature>
<name>A0A4P5PEL6_9ENTE</name>
<evidence type="ECO:0000313" key="6">
    <source>
        <dbReference type="Proteomes" id="UP000290567"/>
    </source>
</evidence>
<accession>A0A4P5PEL6</accession>
<dbReference type="InterPro" id="IPR048052">
    <property type="entry name" value="FM1-like"/>
</dbReference>
<proteinExistence type="predicted"/>
<evidence type="ECO:0000313" key="5">
    <source>
        <dbReference type="EMBL" id="GCF94771.1"/>
    </source>
</evidence>
<dbReference type="Gene3D" id="2.60.40.740">
    <property type="match status" value="1"/>
</dbReference>
<comment type="caution">
    <text evidence="5">The sequence shown here is derived from an EMBL/GenBank/DDBJ whole genome shotgun (WGS) entry which is preliminary data.</text>
</comment>
<dbReference type="OrthoDB" id="2326665at2"/>
<dbReference type="InterPro" id="IPR013783">
    <property type="entry name" value="Ig-like_fold"/>
</dbReference>
<keyword evidence="2" id="KW-0732">Signal</keyword>
<dbReference type="InterPro" id="IPR026466">
    <property type="entry name" value="Fim_isopep_form_D2_dom"/>
</dbReference>
<evidence type="ECO:0000256" key="2">
    <source>
        <dbReference type="SAM" id="SignalP"/>
    </source>
</evidence>
<reference evidence="6" key="1">
    <citation type="submission" date="2019-02" db="EMBL/GenBank/DDBJ databases">
        <title>Draft genome sequence of Enterococcus sp. Gos25-1.</title>
        <authorList>
            <person name="Tanaka N."/>
            <person name="Shiwa Y."/>
            <person name="Fujita N."/>
        </authorList>
    </citation>
    <scope>NUCLEOTIDE SEQUENCE [LARGE SCALE GENOMIC DNA]</scope>
    <source>
        <strain evidence="6">Gos25-1</strain>
    </source>
</reference>
<evidence type="ECO:0000259" key="4">
    <source>
        <dbReference type="Pfam" id="PF17802"/>
    </source>
</evidence>
<keyword evidence="1" id="KW-1133">Transmembrane helix</keyword>
<dbReference type="EMBL" id="BJCC01000022">
    <property type="protein sequence ID" value="GCF94771.1"/>
    <property type="molecule type" value="Genomic_DNA"/>
</dbReference>
<gene>
    <name evidence="5" type="ORF">NRIC_26620</name>
</gene>
<keyword evidence="1" id="KW-0812">Transmembrane</keyword>
<organism evidence="5 6">
    <name type="scientific">Enterococcus florum</name>
    <dbReference type="NCBI Taxonomy" id="2480627"/>
    <lineage>
        <taxon>Bacteria</taxon>
        <taxon>Bacillati</taxon>
        <taxon>Bacillota</taxon>
        <taxon>Bacilli</taxon>
        <taxon>Lactobacillales</taxon>
        <taxon>Enterococcaceae</taxon>
        <taxon>Enterococcus</taxon>
    </lineage>
</organism>
<dbReference type="NCBIfam" id="TIGR04226">
    <property type="entry name" value="RrgB_K2N_iso_D2"/>
    <property type="match status" value="1"/>
</dbReference>
<keyword evidence="6" id="KW-1185">Reference proteome</keyword>
<dbReference type="AlphaFoldDB" id="A0A4P5PEL6"/>
<keyword evidence="1" id="KW-0472">Membrane</keyword>
<protein>
    <submittedName>
        <fullName evidence="5">Uncharacterized protein</fullName>
    </submittedName>
</protein>
<feature type="chain" id="PRO_5038523921" evidence="2">
    <location>
        <begin position="25"/>
        <end position="516"/>
    </location>
</feature>
<dbReference type="RefSeq" id="WP_146623176.1">
    <property type="nucleotide sequence ID" value="NZ_BJCC01000022.1"/>
</dbReference>
<dbReference type="Proteomes" id="UP000290567">
    <property type="component" value="Unassembled WGS sequence"/>
</dbReference>
<dbReference type="NCBIfam" id="NF033902">
    <property type="entry name" value="iso_D2_wall_anc"/>
    <property type="match status" value="1"/>
</dbReference>
<dbReference type="Pfam" id="PF16555">
    <property type="entry name" value="GramPos_pilinD1"/>
    <property type="match status" value="1"/>
</dbReference>
<feature type="transmembrane region" description="Helical" evidence="1">
    <location>
        <begin position="490"/>
        <end position="510"/>
    </location>
</feature>
<dbReference type="SUPFAM" id="SSF117074">
    <property type="entry name" value="Hypothetical protein PA1324"/>
    <property type="match status" value="1"/>
</dbReference>
<feature type="signal peptide" evidence="2">
    <location>
        <begin position="1"/>
        <end position="24"/>
    </location>
</feature>
<evidence type="ECO:0000259" key="3">
    <source>
        <dbReference type="Pfam" id="PF16555"/>
    </source>
</evidence>
<feature type="domain" description="SpaA-like prealbumin fold" evidence="4">
    <location>
        <begin position="360"/>
        <end position="452"/>
    </location>
</feature>
<sequence length="516" mass="55659">MSFKKLWKMIRVAAVAMVATSGLALGGGLDAHAATDVDVTLHKLKFETMPGNIENTGEEMDAEATWGANDPLEGVTFDVYDVTAAYHAAYAATFTGNNHAAAAAAAVAAVQGTTGTMPTTTPAAVKVDTQKTDTDGEALFSSLPGTSGGKDAVYVFVESGTPSHTVVSQKSHNLVLALPVRNSNDEENTDIHLYPKNQISETEIEITKNTTKYDHNVGERVDYWIISDIPTNIDSTYTDPDDGSEKPSYTKFKLIDKHSTQLTFDDTAAYTLTTTSGKTLTEGTHYNIVDKEDDGFVVELTQAGINYLENTDGELRFDYKMYLNDTAAMDTAYINEVKVETDFHDIESPEIPEVGTGGHRFIKEDSNTENPIEGAQFVVRDADSDTAKYLVIDSTTKEISWTTVEADATVFTSDSDGKFEVAGLENGTYWLEETVPPTGYEKIDDRIEFEVFCGGETGVSTPGTYTETTTVPTVVPNVRKGFLPSTGGKGIVAIMAVGIISIAIGAAYFGKKRITA</sequence>
<dbReference type="Pfam" id="PF17802">
    <property type="entry name" value="SpaA"/>
    <property type="match status" value="1"/>
</dbReference>
<dbReference type="InterPro" id="IPR032364">
    <property type="entry name" value="GramPos_pilinD1_N"/>
</dbReference>